<keyword evidence="4" id="KW-1185">Reference proteome</keyword>
<evidence type="ECO:0000256" key="1">
    <source>
        <dbReference type="SAM" id="SignalP"/>
    </source>
</evidence>
<name>A0A2T0MBX5_9FLAO</name>
<dbReference type="Gene3D" id="3.40.50.150">
    <property type="entry name" value="Vaccinia Virus protein VP39"/>
    <property type="match status" value="1"/>
</dbReference>
<evidence type="ECO:0000313" key="4">
    <source>
        <dbReference type="Proteomes" id="UP000237640"/>
    </source>
</evidence>
<accession>A0A2T0MBX5</accession>
<evidence type="ECO:0000313" key="3">
    <source>
        <dbReference type="EMBL" id="PRX54990.1"/>
    </source>
</evidence>
<evidence type="ECO:0000259" key="2">
    <source>
        <dbReference type="Pfam" id="PF13847"/>
    </source>
</evidence>
<dbReference type="PANTHER" id="PTHR43861:SF1">
    <property type="entry name" value="TRANS-ACONITATE 2-METHYLTRANSFERASE"/>
    <property type="match status" value="1"/>
</dbReference>
<sequence>MTKTGLFFSLLCTLLISTLSLAQYTSSDWESRDKWMKTDFLLEMAEVSAGDVVADIGCHEGYLSMHLARKVESSGRVYAVDVRDDRLATLRENANSRNLSNIITILGDYDNPKLPEGALDCVFVIDTYHEITAYKKVINHIRKALKSKGQIMVLEKLKKRIIGKSREEQVAAHSLAMHYVEKELQQAGFSIVSKIENHGLWEKEDDKQMWVILAKKTLQ</sequence>
<dbReference type="InterPro" id="IPR025714">
    <property type="entry name" value="Methyltranfer_dom"/>
</dbReference>
<dbReference type="Pfam" id="PF13847">
    <property type="entry name" value="Methyltransf_31"/>
    <property type="match status" value="1"/>
</dbReference>
<organism evidence="3 4">
    <name type="scientific">Flagellimonas meridianipacifica</name>
    <dbReference type="NCBI Taxonomy" id="1080225"/>
    <lineage>
        <taxon>Bacteria</taxon>
        <taxon>Pseudomonadati</taxon>
        <taxon>Bacteroidota</taxon>
        <taxon>Flavobacteriia</taxon>
        <taxon>Flavobacteriales</taxon>
        <taxon>Flavobacteriaceae</taxon>
        <taxon>Flagellimonas</taxon>
    </lineage>
</organism>
<dbReference type="EMBL" id="PVYX01000002">
    <property type="protein sequence ID" value="PRX54990.1"/>
    <property type="molecule type" value="Genomic_DNA"/>
</dbReference>
<keyword evidence="3" id="KW-0489">Methyltransferase</keyword>
<dbReference type="GO" id="GO:0008168">
    <property type="term" value="F:methyltransferase activity"/>
    <property type="evidence" value="ECO:0007669"/>
    <property type="project" value="UniProtKB-KW"/>
</dbReference>
<feature type="chain" id="PRO_5015450271" evidence="1">
    <location>
        <begin position="23"/>
        <end position="219"/>
    </location>
</feature>
<dbReference type="Proteomes" id="UP000237640">
    <property type="component" value="Unassembled WGS sequence"/>
</dbReference>
<keyword evidence="3" id="KW-0808">Transferase</keyword>
<reference evidence="3 4" key="1">
    <citation type="submission" date="2018-03" db="EMBL/GenBank/DDBJ databases">
        <title>Genomic Encyclopedia of Archaeal and Bacterial Type Strains, Phase II (KMG-II): from individual species to whole genera.</title>
        <authorList>
            <person name="Goeker M."/>
        </authorList>
    </citation>
    <scope>NUCLEOTIDE SEQUENCE [LARGE SCALE GENOMIC DNA]</scope>
    <source>
        <strain evidence="3 4">DSM 25027</strain>
    </source>
</reference>
<dbReference type="PANTHER" id="PTHR43861">
    <property type="entry name" value="TRANS-ACONITATE 2-METHYLTRANSFERASE-RELATED"/>
    <property type="match status" value="1"/>
</dbReference>
<dbReference type="RefSeq" id="WP_106146530.1">
    <property type="nucleotide sequence ID" value="NZ_PVYX01000002.1"/>
</dbReference>
<protein>
    <submittedName>
        <fullName evidence="3">FkbM family methyltransferase</fullName>
    </submittedName>
</protein>
<gene>
    <name evidence="3" type="ORF">CLV81_3396</name>
</gene>
<dbReference type="GO" id="GO:0032259">
    <property type="term" value="P:methylation"/>
    <property type="evidence" value="ECO:0007669"/>
    <property type="project" value="UniProtKB-KW"/>
</dbReference>
<feature type="signal peptide" evidence="1">
    <location>
        <begin position="1"/>
        <end position="22"/>
    </location>
</feature>
<dbReference type="OrthoDB" id="9784101at2"/>
<dbReference type="CDD" id="cd02440">
    <property type="entry name" value="AdoMet_MTases"/>
    <property type="match status" value="1"/>
</dbReference>
<proteinExistence type="predicted"/>
<dbReference type="AlphaFoldDB" id="A0A2T0MBX5"/>
<dbReference type="SUPFAM" id="SSF53335">
    <property type="entry name" value="S-adenosyl-L-methionine-dependent methyltransferases"/>
    <property type="match status" value="1"/>
</dbReference>
<keyword evidence="1" id="KW-0732">Signal</keyword>
<feature type="domain" description="Methyltransferase" evidence="2">
    <location>
        <begin position="49"/>
        <end position="176"/>
    </location>
</feature>
<comment type="caution">
    <text evidence="3">The sequence shown here is derived from an EMBL/GenBank/DDBJ whole genome shotgun (WGS) entry which is preliminary data.</text>
</comment>
<dbReference type="InterPro" id="IPR029063">
    <property type="entry name" value="SAM-dependent_MTases_sf"/>
</dbReference>